<feature type="binding site" evidence="11 16">
    <location>
        <position position="371"/>
    </location>
    <ligand>
        <name>Zn(2+)</name>
        <dbReference type="ChEBI" id="CHEBI:29105"/>
    </ligand>
</feature>
<dbReference type="HAMAP" id="MF_01024">
    <property type="entry name" value="HisD"/>
    <property type="match status" value="1"/>
</dbReference>
<dbReference type="GO" id="GO:0000105">
    <property type="term" value="P:L-histidine biosynthetic process"/>
    <property type="evidence" value="ECO:0007669"/>
    <property type="project" value="UniProtKB-UniRule"/>
</dbReference>
<dbReference type="GO" id="GO:0005829">
    <property type="term" value="C:cytosol"/>
    <property type="evidence" value="ECO:0007669"/>
    <property type="project" value="TreeGrafter"/>
</dbReference>
<dbReference type="InterPro" id="IPR016161">
    <property type="entry name" value="Ald_DH/histidinol_DH"/>
</dbReference>
<feature type="binding site" evidence="11 16">
    <location>
        <position position="430"/>
    </location>
    <ligand>
        <name>Zn(2+)</name>
        <dbReference type="ChEBI" id="CHEBI:29105"/>
    </ligand>
</feature>
<dbReference type="InterPro" id="IPR001692">
    <property type="entry name" value="Histidinol_DH_CS"/>
</dbReference>
<feature type="binding site" evidence="11 15">
    <location>
        <position position="272"/>
    </location>
    <ligand>
        <name>substrate</name>
    </ligand>
</feature>
<sequence>MSSQVQVKQLNSGDAGFKETLLSSLSLPTADDAAIDAAVVNILSAVKERGDSAILEFTKQFDRLNIANVTELEIPHRDLEKSYQELSSEQKNALDIAAKRVRAYHERQKIEAGCHSWEYEEADGTKLGQKVTPLDRVGIYVPGGKAAYPSSVLMNAIPAKVAGVAEVIMVVPTPDGARNPLVLAAAYLAGVDRVFTIGGAQAIGALAYGTKTIPSVDKIVGPGNAYVAAAKRRVFGTVGIDMIAGPSEILVLCDGSTNPDWVAMDLFSQAEHDEQAQSILLCPDVAFIEQVQASINRLLPEMHRAKVITTSLANRALLIQVKDMAEACDIANAIAAEHLEICALDPRKWAEKIRHAGAIFMGNYTSESLGDYCAGPNHVLPTARTARFSSPLGVYDFIKRSSMIEVSEAGAQTLGQVASTLARGEGLQAHARAAEMRLKK</sequence>
<feature type="binding site" evidence="11 16">
    <location>
        <position position="272"/>
    </location>
    <ligand>
        <name>Zn(2+)</name>
        <dbReference type="ChEBI" id="CHEBI:29105"/>
    </ligand>
</feature>
<dbReference type="PRINTS" id="PR00083">
    <property type="entry name" value="HOLDHDRGNASE"/>
</dbReference>
<feature type="binding site" evidence="11 15">
    <location>
        <position position="338"/>
    </location>
    <ligand>
        <name>substrate</name>
    </ligand>
</feature>
<feature type="active site" description="Proton acceptor" evidence="11 13">
    <location>
        <position position="337"/>
    </location>
</feature>
<evidence type="ECO:0000256" key="2">
    <source>
        <dbReference type="ARBA" id="ARBA00010178"/>
    </source>
</evidence>
<comment type="pathway">
    <text evidence="1 11">Amino-acid biosynthesis; L-histidine biosynthesis; L-histidine from 5-phospho-alpha-D-ribose 1-diphosphate: step 9/9.</text>
</comment>
<keyword evidence="19" id="KW-1185">Reference proteome</keyword>
<dbReference type="EC" id="1.1.1.23" evidence="3 11"/>
<gene>
    <name evidence="11 18" type="primary">hisD</name>
    <name evidence="18" type="ORF">DCO17_00575</name>
</gene>
<feature type="binding site" evidence="11 16">
    <location>
        <position position="269"/>
    </location>
    <ligand>
        <name>Zn(2+)</name>
        <dbReference type="ChEBI" id="CHEBI:29105"/>
    </ligand>
</feature>
<evidence type="ECO:0000256" key="15">
    <source>
        <dbReference type="PIRSR" id="PIRSR000099-3"/>
    </source>
</evidence>
<feature type="binding site" evidence="11 15">
    <location>
        <position position="371"/>
    </location>
    <ligand>
        <name>substrate</name>
    </ligand>
</feature>
<feature type="binding site" evidence="11 14">
    <location>
        <position position="140"/>
    </location>
    <ligand>
        <name>NAD(+)</name>
        <dbReference type="ChEBI" id="CHEBI:57540"/>
    </ligand>
</feature>
<protein>
    <recommendedName>
        <fullName evidence="3 11">Histidinol dehydrogenase</fullName>
        <shortName evidence="11">HDH</shortName>
        <ecNumber evidence="3 11">1.1.1.23</ecNumber>
    </recommendedName>
</protein>
<evidence type="ECO:0000256" key="7">
    <source>
        <dbReference type="ARBA" id="ARBA00023002"/>
    </source>
</evidence>
<dbReference type="UniPathway" id="UPA00031">
    <property type="reaction ID" value="UER00014"/>
</dbReference>
<dbReference type="CDD" id="cd06572">
    <property type="entry name" value="Histidinol_dh"/>
    <property type="match status" value="1"/>
</dbReference>
<evidence type="ECO:0000256" key="12">
    <source>
        <dbReference type="PIRNR" id="PIRNR000099"/>
    </source>
</evidence>
<reference evidence="18 19" key="1">
    <citation type="submission" date="2018-04" db="EMBL/GenBank/DDBJ databases">
        <title>Polynucleobacter sp. UH21B genome.</title>
        <authorList>
            <person name="Hahn M.W."/>
        </authorList>
    </citation>
    <scope>NUCLEOTIDE SEQUENCE [LARGE SCALE GENOMIC DNA]</scope>
    <source>
        <strain evidence="18 19">MWH-UH21B</strain>
    </source>
</reference>
<dbReference type="GO" id="GO:0004399">
    <property type="term" value="F:histidinol dehydrogenase activity"/>
    <property type="evidence" value="ECO:0007669"/>
    <property type="project" value="UniProtKB-UniRule"/>
</dbReference>
<evidence type="ECO:0000256" key="13">
    <source>
        <dbReference type="PIRSR" id="PIRSR000099-1"/>
    </source>
</evidence>
<evidence type="ECO:0000313" key="18">
    <source>
        <dbReference type="EMBL" id="QKM63852.1"/>
    </source>
</evidence>
<dbReference type="PROSITE" id="PS00611">
    <property type="entry name" value="HISOL_DEHYDROGENASE"/>
    <property type="match status" value="1"/>
</dbReference>
<dbReference type="RefSeq" id="WP_173954892.1">
    <property type="nucleotide sequence ID" value="NZ_CP028942.1"/>
</dbReference>
<keyword evidence="4 11" id="KW-0028">Amino-acid biosynthesis</keyword>
<evidence type="ECO:0000256" key="11">
    <source>
        <dbReference type="HAMAP-Rule" id="MF_01024"/>
    </source>
</evidence>
<dbReference type="Pfam" id="PF00815">
    <property type="entry name" value="Histidinol_dh"/>
    <property type="match status" value="1"/>
</dbReference>
<evidence type="ECO:0000256" key="5">
    <source>
        <dbReference type="ARBA" id="ARBA00022723"/>
    </source>
</evidence>
<dbReference type="EMBL" id="CP028942">
    <property type="protein sequence ID" value="QKM63852.1"/>
    <property type="molecule type" value="Genomic_DNA"/>
</dbReference>
<keyword evidence="6 11" id="KW-0862">Zinc</keyword>
<feature type="active site" description="Proton acceptor" evidence="11 13">
    <location>
        <position position="338"/>
    </location>
</feature>
<dbReference type="FunFam" id="3.40.50.1980:FF:000026">
    <property type="entry name" value="Histidinol dehydrogenase"/>
    <property type="match status" value="1"/>
</dbReference>
<comment type="catalytic activity">
    <reaction evidence="10 11">
        <text>L-histidinol + 2 NAD(+) + H2O = L-histidine + 2 NADH + 3 H(+)</text>
        <dbReference type="Rhea" id="RHEA:20641"/>
        <dbReference type="ChEBI" id="CHEBI:15377"/>
        <dbReference type="ChEBI" id="CHEBI:15378"/>
        <dbReference type="ChEBI" id="CHEBI:57540"/>
        <dbReference type="ChEBI" id="CHEBI:57595"/>
        <dbReference type="ChEBI" id="CHEBI:57699"/>
        <dbReference type="ChEBI" id="CHEBI:57945"/>
        <dbReference type="EC" id="1.1.1.23"/>
    </reaction>
</comment>
<evidence type="ECO:0000256" key="9">
    <source>
        <dbReference type="ARBA" id="ARBA00023102"/>
    </source>
</evidence>
<evidence type="ECO:0000256" key="14">
    <source>
        <dbReference type="PIRSR" id="PIRSR000099-2"/>
    </source>
</evidence>
<evidence type="ECO:0000256" key="16">
    <source>
        <dbReference type="PIRSR" id="PIRSR000099-4"/>
    </source>
</evidence>
<comment type="similarity">
    <text evidence="2 11 12 17">Belongs to the histidinol dehydrogenase family.</text>
</comment>
<dbReference type="GO" id="GO:0008270">
    <property type="term" value="F:zinc ion binding"/>
    <property type="evidence" value="ECO:0007669"/>
    <property type="project" value="UniProtKB-UniRule"/>
</dbReference>
<dbReference type="PANTHER" id="PTHR21256">
    <property type="entry name" value="HISTIDINOL DEHYDROGENASE HDH"/>
    <property type="match status" value="1"/>
</dbReference>
<keyword evidence="5 11" id="KW-0479">Metal-binding</keyword>
<evidence type="ECO:0000256" key="3">
    <source>
        <dbReference type="ARBA" id="ARBA00012965"/>
    </source>
</evidence>
<evidence type="ECO:0000256" key="8">
    <source>
        <dbReference type="ARBA" id="ARBA00023027"/>
    </source>
</evidence>
<evidence type="ECO:0000256" key="17">
    <source>
        <dbReference type="RuleBase" id="RU004175"/>
    </source>
</evidence>
<dbReference type="FunFam" id="1.20.5.1300:FF:000002">
    <property type="entry name" value="Histidinol dehydrogenase, chloroplastic"/>
    <property type="match status" value="1"/>
</dbReference>
<proteinExistence type="inferred from homology"/>
<comment type="function">
    <text evidence="11">Catalyzes the sequential NAD-dependent oxidations of L-histidinol to L-histidinaldehyde and then to L-histidine.</text>
</comment>
<dbReference type="KEGG" id="ptrp:DCO17_00575"/>
<comment type="cofactor">
    <cofactor evidence="11 16">
        <name>Zn(2+)</name>
        <dbReference type="ChEBI" id="CHEBI:29105"/>
    </cofactor>
    <text evidence="11 16">Binds 1 zinc ion per subunit.</text>
</comment>
<dbReference type="FunFam" id="3.40.50.1980:FF:000001">
    <property type="entry name" value="Histidinol dehydrogenase"/>
    <property type="match status" value="1"/>
</dbReference>
<dbReference type="Gene3D" id="1.20.5.1300">
    <property type="match status" value="1"/>
</dbReference>
<dbReference type="InterPro" id="IPR012131">
    <property type="entry name" value="Hstdl_DH"/>
</dbReference>
<feature type="binding site" evidence="11 15">
    <location>
        <position position="269"/>
    </location>
    <ligand>
        <name>substrate</name>
    </ligand>
</feature>
<name>A0A6M9PVI1_9BURK</name>
<keyword evidence="7 11" id="KW-0560">Oxidoreductase</keyword>
<evidence type="ECO:0000256" key="6">
    <source>
        <dbReference type="ARBA" id="ARBA00022833"/>
    </source>
</evidence>
<dbReference type="SUPFAM" id="SSF53720">
    <property type="entry name" value="ALDH-like"/>
    <property type="match status" value="1"/>
</dbReference>
<dbReference type="InterPro" id="IPR022695">
    <property type="entry name" value="Histidinol_DH_monofunct"/>
</dbReference>
<dbReference type="Proteomes" id="UP000503312">
    <property type="component" value="Chromosome"/>
</dbReference>
<organism evidence="18 19">
    <name type="scientific">Polynucleobacter tropicus</name>
    <dbReference type="NCBI Taxonomy" id="1743174"/>
    <lineage>
        <taxon>Bacteria</taxon>
        <taxon>Pseudomonadati</taxon>
        <taxon>Pseudomonadota</taxon>
        <taxon>Betaproteobacteria</taxon>
        <taxon>Burkholderiales</taxon>
        <taxon>Burkholderiaceae</taxon>
        <taxon>Polynucleobacter</taxon>
    </lineage>
</organism>
<dbReference type="PANTHER" id="PTHR21256:SF2">
    <property type="entry name" value="HISTIDINE BIOSYNTHESIS TRIFUNCTIONAL PROTEIN"/>
    <property type="match status" value="1"/>
</dbReference>
<evidence type="ECO:0000256" key="4">
    <source>
        <dbReference type="ARBA" id="ARBA00022605"/>
    </source>
</evidence>
<dbReference type="AlphaFoldDB" id="A0A6M9PVI1"/>
<feature type="binding site" evidence="11 14">
    <location>
        <position position="224"/>
    </location>
    <ligand>
        <name>NAD(+)</name>
        <dbReference type="ChEBI" id="CHEBI:57540"/>
    </ligand>
</feature>
<dbReference type="GO" id="GO:0051287">
    <property type="term" value="F:NAD binding"/>
    <property type="evidence" value="ECO:0007669"/>
    <property type="project" value="InterPro"/>
</dbReference>
<feature type="binding site" evidence="11 15">
    <location>
        <position position="247"/>
    </location>
    <ligand>
        <name>substrate</name>
    </ligand>
</feature>
<feature type="binding site" evidence="11 15">
    <location>
        <position position="430"/>
    </location>
    <ligand>
        <name>substrate</name>
    </ligand>
</feature>
<keyword evidence="8 11" id="KW-0520">NAD</keyword>
<evidence type="ECO:0000313" key="19">
    <source>
        <dbReference type="Proteomes" id="UP000503312"/>
    </source>
</evidence>
<accession>A0A6M9PVI1</accession>
<dbReference type="PIRSF" id="PIRSF000099">
    <property type="entry name" value="Histidinol_dh"/>
    <property type="match status" value="1"/>
</dbReference>
<dbReference type="NCBIfam" id="TIGR00069">
    <property type="entry name" value="hisD"/>
    <property type="match status" value="1"/>
</dbReference>
<keyword evidence="9 11" id="KW-0368">Histidine biosynthesis</keyword>
<evidence type="ECO:0000256" key="10">
    <source>
        <dbReference type="ARBA" id="ARBA00049489"/>
    </source>
</evidence>
<feature type="binding site" evidence="11 15">
    <location>
        <position position="425"/>
    </location>
    <ligand>
        <name>substrate</name>
    </ligand>
</feature>
<feature type="binding site" evidence="11 14">
    <location>
        <position position="201"/>
    </location>
    <ligand>
        <name>NAD(+)</name>
        <dbReference type="ChEBI" id="CHEBI:57540"/>
    </ligand>
</feature>
<evidence type="ECO:0000256" key="1">
    <source>
        <dbReference type="ARBA" id="ARBA00004940"/>
    </source>
</evidence>
<dbReference type="Gene3D" id="3.40.50.1980">
    <property type="entry name" value="Nitrogenase molybdenum iron protein domain"/>
    <property type="match status" value="2"/>
</dbReference>